<evidence type="ECO:0000313" key="3">
    <source>
        <dbReference type="EMBL" id="QRQ82442.1"/>
    </source>
</evidence>
<protein>
    <submittedName>
        <fullName evidence="3">Glycosyltransferase family 4 protein</fullName>
    </submittedName>
</protein>
<dbReference type="PANTHER" id="PTHR12526:SF622">
    <property type="entry name" value="GLYCOSYLTRANSFERASE (GROUP I)"/>
    <property type="match status" value="1"/>
</dbReference>
<organism evidence="3 4">
    <name type="scientific">Paralysiella testudinis</name>
    <dbReference type="NCBI Taxonomy" id="2809020"/>
    <lineage>
        <taxon>Bacteria</taxon>
        <taxon>Pseudomonadati</taxon>
        <taxon>Pseudomonadota</taxon>
        <taxon>Betaproteobacteria</taxon>
        <taxon>Neisseriales</taxon>
        <taxon>Neisseriaceae</taxon>
        <taxon>Paralysiella</taxon>
    </lineage>
</organism>
<evidence type="ECO:0000259" key="2">
    <source>
        <dbReference type="Pfam" id="PF13579"/>
    </source>
</evidence>
<dbReference type="KEGG" id="ptes:JQU52_03275"/>
<dbReference type="SUPFAM" id="SSF53756">
    <property type="entry name" value="UDP-Glycosyltransferase/glycogen phosphorylase"/>
    <property type="match status" value="1"/>
</dbReference>
<dbReference type="Pfam" id="PF00534">
    <property type="entry name" value="Glycos_transf_1"/>
    <property type="match status" value="1"/>
</dbReference>
<dbReference type="InterPro" id="IPR001296">
    <property type="entry name" value="Glyco_trans_1"/>
</dbReference>
<dbReference type="AlphaFoldDB" id="A0A892ZHM9"/>
<evidence type="ECO:0000259" key="1">
    <source>
        <dbReference type="Pfam" id="PF00534"/>
    </source>
</evidence>
<evidence type="ECO:0000313" key="4">
    <source>
        <dbReference type="Proteomes" id="UP000653156"/>
    </source>
</evidence>
<proteinExistence type="predicted"/>
<accession>A0A892ZHM9</accession>
<feature type="domain" description="Glycosyltransferase subfamily 4-like N-terminal" evidence="2">
    <location>
        <begin position="32"/>
        <end position="221"/>
    </location>
</feature>
<gene>
    <name evidence="3" type="ORF">JQU52_03275</name>
</gene>
<sequence>MQVIRQNLLEIKIFKIMNILYINHYAGSPKYGMEYRPYYMAKAWQQMGHRVTMAAAAFSHIRTKQPSINGEQINRKTIEHIDGIDYVWYPAPEYDGNGIGRLKNIFTFLWGLWRDTSNLLETAKPDVVIASSTYPMDIWVAHHFAKKAKAKLIFEVHDLWPLSPIELGGMSPKHPFIMLCQAAENYAYKHADEVVSMLPKVHEHMKEHGLDLNKLYIIPNGVVEEDWLPENTQALPNSRLNDFLLEQQSLGKLIVGYAGSHGTSNALEHFIEAAKLLEKQGVVFVLVGSGLEKKNLQEKTQYLQINNVHFFDSIPKSQIPDLLKYFDLAYIAAQHSPLYRFGVSPNKLMDYMMATKPILCAIKAGNDPVGDEQCGITVEPGNPQAIADGIIVLAKLSKEERLAMGQRGREFILKNQTYTVLANQFLEVMKK</sequence>
<dbReference type="EMBL" id="CP069798">
    <property type="protein sequence ID" value="QRQ82442.1"/>
    <property type="molecule type" value="Genomic_DNA"/>
</dbReference>
<dbReference type="Gene3D" id="3.40.50.2000">
    <property type="entry name" value="Glycogen Phosphorylase B"/>
    <property type="match status" value="2"/>
</dbReference>
<keyword evidence="4" id="KW-1185">Reference proteome</keyword>
<dbReference type="GO" id="GO:0016757">
    <property type="term" value="F:glycosyltransferase activity"/>
    <property type="evidence" value="ECO:0007669"/>
    <property type="project" value="InterPro"/>
</dbReference>
<dbReference type="PANTHER" id="PTHR12526">
    <property type="entry name" value="GLYCOSYLTRANSFERASE"/>
    <property type="match status" value="1"/>
</dbReference>
<dbReference type="RefSeq" id="WP_230339726.1">
    <property type="nucleotide sequence ID" value="NZ_CP069798.1"/>
</dbReference>
<name>A0A892ZHM9_9NEIS</name>
<dbReference type="Proteomes" id="UP000653156">
    <property type="component" value="Chromosome"/>
</dbReference>
<dbReference type="InterPro" id="IPR028098">
    <property type="entry name" value="Glyco_trans_4-like_N"/>
</dbReference>
<dbReference type="CDD" id="cd03794">
    <property type="entry name" value="GT4_WbuB-like"/>
    <property type="match status" value="1"/>
</dbReference>
<reference evidence="3" key="1">
    <citation type="submission" date="2021-02" db="EMBL/GenBank/DDBJ databases">
        <title>Neisseriaceae sp. 26B isolated from the cloaca of a Common Toad-headed Turtle (Mesoclemmys nasuta).</title>
        <authorList>
            <person name="Spergser J."/>
            <person name="Busse H.-J."/>
        </authorList>
    </citation>
    <scope>NUCLEOTIDE SEQUENCE</scope>
    <source>
        <strain evidence="3">26B</strain>
    </source>
</reference>
<dbReference type="Pfam" id="PF13579">
    <property type="entry name" value="Glyco_trans_4_4"/>
    <property type="match status" value="1"/>
</dbReference>
<feature type="domain" description="Glycosyl transferase family 1" evidence="1">
    <location>
        <begin position="251"/>
        <end position="410"/>
    </location>
</feature>